<organism evidence="7 8">
    <name type="scientific">Cellvibrio japonicus (strain Ueda107)</name>
    <name type="common">Pseudomonas fluorescens subsp. cellulosa</name>
    <dbReference type="NCBI Taxonomy" id="498211"/>
    <lineage>
        <taxon>Bacteria</taxon>
        <taxon>Pseudomonadati</taxon>
        <taxon>Pseudomonadota</taxon>
        <taxon>Gammaproteobacteria</taxon>
        <taxon>Cellvibrionales</taxon>
        <taxon>Cellvibrionaceae</taxon>
        <taxon>Cellvibrio</taxon>
    </lineage>
</organism>
<dbReference type="KEGG" id="cja:CJA_0858"/>
<dbReference type="HOGENOM" id="CLU_009039_1_0_6"/>
<dbReference type="AlphaFoldDB" id="B3PKV1"/>
<keyword evidence="8" id="KW-1185">Reference proteome</keyword>
<name>B3PKV1_CELJU</name>
<dbReference type="Pfam" id="PF03968">
    <property type="entry name" value="LptD_N"/>
    <property type="match status" value="1"/>
</dbReference>
<dbReference type="InterPro" id="IPR007543">
    <property type="entry name" value="LptD_C"/>
</dbReference>
<keyword evidence="2 4" id="KW-0472">Membrane</keyword>
<evidence type="ECO:0000259" key="6">
    <source>
        <dbReference type="Pfam" id="PF04453"/>
    </source>
</evidence>
<evidence type="ECO:0000256" key="4">
    <source>
        <dbReference type="HAMAP-Rule" id="MF_01411"/>
    </source>
</evidence>
<dbReference type="GO" id="GO:1990351">
    <property type="term" value="C:transporter complex"/>
    <property type="evidence" value="ECO:0007669"/>
    <property type="project" value="TreeGrafter"/>
</dbReference>
<dbReference type="RefSeq" id="WP_012486519.1">
    <property type="nucleotide sequence ID" value="NC_010995.1"/>
</dbReference>
<evidence type="ECO:0000313" key="7">
    <source>
        <dbReference type="EMBL" id="ACE83973.1"/>
    </source>
</evidence>
<dbReference type="eggNOG" id="COG1452">
    <property type="taxonomic scope" value="Bacteria"/>
</dbReference>
<dbReference type="InterPro" id="IPR020889">
    <property type="entry name" value="LipoPS_assembly_LptD"/>
</dbReference>
<dbReference type="Pfam" id="PF04453">
    <property type="entry name" value="LptD"/>
    <property type="match status" value="1"/>
</dbReference>
<keyword evidence="1 4" id="KW-0732">Signal</keyword>
<evidence type="ECO:0000256" key="3">
    <source>
        <dbReference type="ARBA" id="ARBA00023237"/>
    </source>
</evidence>
<comment type="caution">
    <text evidence="4">Lacks conserved residue(s) required for the propagation of feature annotation.</text>
</comment>
<feature type="domain" description="Organic solvent tolerance-like N-terminal" evidence="5">
    <location>
        <begin position="111"/>
        <end position="239"/>
    </location>
</feature>
<comment type="similarity">
    <text evidence="4">Belongs to the LptD family.</text>
</comment>
<evidence type="ECO:0000313" key="8">
    <source>
        <dbReference type="Proteomes" id="UP000001036"/>
    </source>
</evidence>
<accession>B3PKV1</accession>
<keyword evidence="3 4" id="KW-0998">Cell outer membrane</keyword>
<comment type="subunit">
    <text evidence="4">Component of the lipopolysaccharide transport and assembly complex. Interacts with LptE and LptA.</text>
</comment>
<dbReference type="EMBL" id="CP000934">
    <property type="protein sequence ID" value="ACE83973.1"/>
    <property type="molecule type" value="Genomic_DNA"/>
</dbReference>
<gene>
    <name evidence="4" type="primary">lptD</name>
    <name evidence="7" type="ordered locus">CJA_0858</name>
</gene>
<dbReference type="GO" id="GO:0015920">
    <property type="term" value="P:lipopolysaccharide transport"/>
    <property type="evidence" value="ECO:0007669"/>
    <property type="project" value="InterPro"/>
</dbReference>
<feature type="domain" description="LptD C-terminal" evidence="6">
    <location>
        <begin position="369"/>
        <end position="764"/>
    </location>
</feature>
<comment type="subcellular location">
    <subcellularLocation>
        <location evidence="4">Cell outer membrane</location>
    </subcellularLocation>
</comment>
<dbReference type="HAMAP" id="MF_01411">
    <property type="entry name" value="LPS_assembly_LptD"/>
    <property type="match status" value="1"/>
</dbReference>
<proteinExistence type="inferred from homology"/>
<dbReference type="GO" id="GO:0009279">
    <property type="term" value="C:cell outer membrane"/>
    <property type="evidence" value="ECO:0007669"/>
    <property type="project" value="UniProtKB-SubCell"/>
</dbReference>
<evidence type="ECO:0000256" key="1">
    <source>
        <dbReference type="ARBA" id="ARBA00022729"/>
    </source>
</evidence>
<dbReference type="GO" id="GO:0043165">
    <property type="term" value="P:Gram-negative-bacterium-type cell outer membrane assembly"/>
    <property type="evidence" value="ECO:0007669"/>
    <property type="project" value="UniProtKB-UniRule"/>
</dbReference>
<evidence type="ECO:0000259" key="5">
    <source>
        <dbReference type="Pfam" id="PF03968"/>
    </source>
</evidence>
<sequence>MAPTRHSRARNPTALHLLSRFPLSRLAHALALHSLYLSLGMAAGMSAMQGAWADSVDEGVARRLDWVPLEELTEEQRKTVPTACCGAYIAPARTDPEADMDPEKASLLGSANMSELEQQSTVVLREDVRLTQGRRSISTDLFKLDKESSEAELRGNIMMREPGLLVRAESARMNIQSGDGRLDNAEFVLYETRIHGRADSLEKFGDNVIVLEGGSLTSCEPGDNTWSIEGSNITIHNDKRYGTAKHMRLEVLDVPVAYAPYFRFPVGPDRLTGFLFPSIGVGTDGITELSVPFYWNIAPNLDATLTPRYLDDHGYLFYSEVRHMSPHFDTEFSGSFLHNDRDGLSKRQRSQLEQGLISEDEVYLYRGEDRWQYNLFQEGGRNQRWHTEIDYTEVSDTDYIRDIDRGAVDLNREAYVRQKFLMSYVGRNWQLSAKAEELQLLTETQLPYRELPRINANGRYRFNDWVLELRNEFTHFSQNTHYELPTDNLIFGDRMRADYGFGWDKEFTAGFIKPRVGVKMLGYQLEEDSLVAGADAEPGFITPQGSLDMGLYFERDKTLFNKGFTQTLEPRVFYLYRDYENQDSLFGLTANNRYLNFDSSILPLTYQQLFRDSRFSGGDRLDDTNQITFGLTSRFIDNRDGVERLRLGIGQITYLEDRNISLTAQADELARNRETSSMIAGLVSGQIGDNLRFTNDITYDQYNDQLYALSSSVRYMDDKYRIVNFGYRFSRDRQSLSPINPIPVRGEDLSQLDISTLWPVANQWSVIARANYDFNYNAELDAFVGLEYDDCCYRVRLLARRWVDFDLTSNFLESLDRDDFDQGIFVEIQLKGIGSLSRRISTLLDKAIIGFTEREQALQ</sequence>
<reference evidence="7 8" key="1">
    <citation type="journal article" date="2008" name="J. Bacteriol.">
        <title>Insights into plant cell wall degradation from the genome sequence of the soil bacterium Cellvibrio japonicus.</title>
        <authorList>
            <person name="Deboy R.T."/>
            <person name="Mongodin E.F."/>
            <person name="Fouts D.E."/>
            <person name="Tailford L.E."/>
            <person name="Khouri H."/>
            <person name="Emerson J.B."/>
            <person name="Mohamoud Y."/>
            <person name="Watkins K."/>
            <person name="Henrissat B."/>
            <person name="Gilbert H.J."/>
            <person name="Nelson K.E."/>
        </authorList>
    </citation>
    <scope>NUCLEOTIDE SEQUENCE [LARGE SCALE GENOMIC DNA]</scope>
    <source>
        <strain evidence="7 8">Ueda107</strain>
    </source>
</reference>
<protein>
    <recommendedName>
        <fullName evidence="4">LPS-assembly protein LptD</fullName>
    </recommendedName>
</protein>
<dbReference type="PANTHER" id="PTHR30189">
    <property type="entry name" value="LPS-ASSEMBLY PROTEIN"/>
    <property type="match status" value="1"/>
</dbReference>
<dbReference type="STRING" id="498211.CJA_0858"/>
<evidence type="ECO:0000256" key="2">
    <source>
        <dbReference type="ARBA" id="ARBA00023136"/>
    </source>
</evidence>
<dbReference type="Proteomes" id="UP000001036">
    <property type="component" value="Chromosome"/>
</dbReference>
<dbReference type="InterPro" id="IPR050218">
    <property type="entry name" value="LptD"/>
</dbReference>
<dbReference type="InterPro" id="IPR005653">
    <property type="entry name" value="OstA-like_N"/>
</dbReference>
<comment type="function">
    <text evidence="4">Together with LptE, is involved in the assembly of lipopolysaccharide (LPS) at the surface of the outer membrane.</text>
</comment>
<dbReference type="PANTHER" id="PTHR30189:SF1">
    <property type="entry name" value="LPS-ASSEMBLY PROTEIN LPTD"/>
    <property type="match status" value="1"/>
</dbReference>